<keyword evidence="3 5" id="KW-0819">tRNA processing</keyword>
<dbReference type="EMBL" id="BJYA01000002">
    <property type="protein sequence ID" value="GEN44965.1"/>
    <property type="molecule type" value="Genomic_DNA"/>
</dbReference>
<feature type="domain" description="tRNA pseudouridylate synthase B C-terminal" evidence="7">
    <location>
        <begin position="180"/>
        <end position="223"/>
    </location>
</feature>
<dbReference type="OrthoDB" id="9802309at2"/>
<evidence type="ECO:0000256" key="1">
    <source>
        <dbReference type="ARBA" id="ARBA00000385"/>
    </source>
</evidence>
<accession>A0A511W1J2</accession>
<comment type="function">
    <text evidence="5">Responsible for synthesis of pseudouridine from uracil-55 in the psi GC loop of transfer RNAs.</text>
</comment>
<dbReference type="Pfam" id="PF01509">
    <property type="entry name" value="TruB_N"/>
    <property type="match status" value="1"/>
</dbReference>
<evidence type="ECO:0000256" key="2">
    <source>
        <dbReference type="ARBA" id="ARBA00005642"/>
    </source>
</evidence>
<dbReference type="GO" id="GO:0031119">
    <property type="term" value="P:tRNA pseudouridine synthesis"/>
    <property type="evidence" value="ECO:0007669"/>
    <property type="project" value="UniProtKB-UniRule"/>
</dbReference>
<dbReference type="GO" id="GO:0003723">
    <property type="term" value="F:RNA binding"/>
    <property type="evidence" value="ECO:0007669"/>
    <property type="project" value="InterPro"/>
</dbReference>
<dbReference type="NCBIfam" id="TIGR00431">
    <property type="entry name" value="TruB"/>
    <property type="match status" value="1"/>
</dbReference>
<name>A0A511W1J2_9BACI</name>
<keyword evidence="4 5" id="KW-0413">Isomerase</keyword>
<dbReference type="RefSeq" id="WP_146814505.1">
    <property type="nucleotide sequence ID" value="NZ_BJYA01000002.1"/>
</dbReference>
<keyword evidence="9" id="KW-1185">Reference proteome</keyword>
<comment type="caution">
    <text evidence="8">The sequence shown here is derived from an EMBL/GenBank/DDBJ whole genome shotgun (WGS) entry which is preliminary data.</text>
</comment>
<evidence type="ECO:0000259" key="6">
    <source>
        <dbReference type="Pfam" id="PF01509"/>
    </source>
</evidence>
<evidence type="ECO:0000259" key="7">
    <source>
        <dbReference type="Pfam" id="PF16198"/>
    </source>
</evidence>
<dbReference type="CDD" id="cd02573">
    <property type="entry name" value="PseudoU_synth_EcTruB"/>
    <property type="match status" value="1"/>
</dbReference>
<proteinExistence type="inferred from homology"/>
<comment type="similarity">
    <text evidence="2 5">Belongs to the pseudouridine synthase TruB family. Type 1 subfamily.</text>
</comment>
<dbReference type="InterPro" id="IPR002501">
    <property type="entry name" value="PsdUridine_synth_N"/>
</dbReference>
<gene>
    <name evidence="5 8" type="primary">truB</name>
    <name evidence="8" type="ORF">AHA02nite_07410</name>
</gene>
<protein>
    <recommendedName>
        <fullName evidence="5">tRNA pseudouridine synthase B</fullName>
        <ecNumber evidence="5">5.4.99.25</ecNumber>
    </recommendedName>
    <alternativeName>
        <fullName evidence="5">tRNA pseudouridine(55) synthase</fullName>
        <shortName evidence="5">Psi55 synthase</shortName>
    </alternativeName>
    <alternativeName>
        <fullName evidence="5">tRNA pseudouridylate synthase</fullName>
    </alternativeName>
    <alternativeName>
        <fullName evidence="5">tRNA-uridine isomerase</fullName>
    </alternativeName>
</protein>
<evidence type="ECO:0000256" key="5">
    <source>
        <dbReference type="HAMAP-Rule" id="MF_01080"/>
    </source>
</evidence>
<comment type="catalytic activity">
    <reaction evidence="1 5">
        <text>uridine(55) in tRNA = pseudouridine(55) in tRNA</text>
        <dbReference type="Rhea" id="RHEA:42532"/>
        <dbReference type="Rhea" id="RHEA-COMP:10101"/>
        <dbReference type="Rhea" id="RHEA-COMP:10102"/>
        <dbReference type="ChEBI" id="CHEBI:65314"/>
        <dbReference type="ChEBI" id="CHEBI:65315"/>
        <dbReference type="EC" id="5.4.99.25"/>
    </reaction>
</comment>
<evidence type="ECO:0000313" key="8">
    <source>
        <dbReference type="EMBL" id="GEN44965.1"/>
    </source>
</evidence>
<dbReference type="AlphaFoldDB" id="A0A511W1J2"/>
<reference evidence="8 9" key="1">
    <citation type="submission" date="2019-07" db="EMBL/GenBank/DDBJ databases">
        <title>Whole genome shotgun sequence of Alkalibacillus haloalkaliphilus NBRC 103110.</title>
        <authorList>
            <person name="Hosoyama A."/>
            <person name="Uohara A."/>
            <person name="Ohji S."/>
            <person name="Ichikawa N."/>
        </authorList>
    </citation>
    <scope>NUCLEOTIDE SEQUENCE [LARGE SCALE GENOMIC DNA]</scope>
    <source>
        <strain evidence="8 9">NBRC 103110</strain>
    </source>
</reference>
<dbReference type="PANTHER" id="PTHR13767">
    <property type="entry name" value="TRNA-PSEUDOURIDINE SYNTHASE"/>
    <property type="match status" value="1"/>
</dbReference>
<dbReference type="Gene3D" id="3.30.2350.10">
    <property type="entry name" value="Pseudouridine synthase"/>
    <property type="match status" value="1"/>
</dbReference>
<dbReference type="InterPro" id="IPR014780">
    <property type="entry name" value="tRNA_psdUridine_synth_TruB"/>
</dbReference>
<dbReference type="PANTHER" id="PTHR13767:SF2">
    <property type="entry name" value="PSEUDOURIDYLATE SYNTHASE TRUB1"/>
    <property type="match status" value="1"/>
</dbReference>
<feature type="active site" description="Nucleophile" evidence="5">
    <location>
        <position position="38"/>
    </location>
</feature>
<dbReference type="Pfam" id="PF16198">
    <property type="entry name" value="TruB_C_2"/>
    <property type="match status" value="1"/>
</dbReference>
<evidence type="ECO:0000256" key="4">
    <source>
        <dbReference type="ARBA" id="ARBA00023235"/>
    </source>
</evidence>
<dbReference type="InterPro" id="IPR032819">
    <property type="entry name" value="TruB_C"/>
</dbReference>
<dbReference type="EC" id="5.4.99.25" evidence="5"/>
<dbReference type="GO" id="GO:1990481">
    <property type="term" value="P:mRNA pseudouridine synthesis"/>
    <property type="evidence" value="ECO:0007669"/>
    <property type="project" value="TreeGrafter"/>
</dbReference>
<dbReference type="SUPFAM" id="SSF55120">
    <property type="entry name" value="Pseudouridine synthase"/>
    <property type="match status" value="1"/>
</dbReference>
<dbReference type="GO" id="GO:0160148">
    <property type="term" value="F:tRNA pseudouridine(55) synthase activity"/>
    <property type="evidence" value="ECO:0007669"/>
    <property type="project" value="UniProtKB-EC"/>
</dbReference>
<feature type="domain" description="Pseudouridine synthase II N-terminal" evidence="6">
    <location>
        <begin position="23"/>
        <end position="179"/>
    </location>
</feature>
<dbReference type="InterPro" id="IPR020103">
    <property type="entry name" value="PsdUridine_synth_cat_dom_sf"/>
</dbReference>
<dbReference type="HAMAP" id="MF_01080">
    <property type="entry name" value="TruB_bact"/>
    <property type="match status" value="1"/>
</dbReference>
<dbReference type="FunFam" id="3.30.2350.10:FF:000011">
    <property type="entry name" value="tRNA pseudouridine synthase B"/>
    <property type="match status" value="1"/>
</dbReference>
<evidence type="ECO:0000313" key="9">
    <source>
        <dbReference type="Proteomes" id="UP000321440"/>
    </source>
</evidence>
<organism evidence="8 9">
    <name type="scientific">Alkalibacillus haloalkaliphilus</name>
    <dbReference type="NCBI Taxonomy" id="94136"/>
    <lineage>
        <taxon>Bacteria</taxon>
        <taxon>Bacillati</taxon>
        <taxon>Bacillota</taxon>
        <taxon>Bacilli</taxon>
        <taxon>Bacillales</taxon>
        <taxon>Bacillaceae</taxon>
        <taxon>Alkalibacillus</taxon>
    </lineage>
</organism>
<dbReference type="Proteomes" id="UP000321440">
    <property type="component" value="Unassembled WGS sequence"/>
</dbReference>
<sequence>MNGFIPLWKPKGMTSHDCVMKLRGVLRTKKIGHTGTLDPEVEGVLPITVGKATKLTTLITDQPKTYVAEVSLGKQTTTEDHTGEVVDQRDIPETLTIDQCIDVLNHFEGTLTQVPPMYSAVKVNGMKLYEYARDGLEVDRPSREVTIYNITNLSQQLKIHNQQDVRFSFQATCSSGTYIRTLCVDIGKRLGFPAHMSHLVREEAGSFKSNEAVTFEQLEDAKNDGDVEKFIVNPSKPLSFLPSYKANTDEIIRFKHGQVLPVPSKLKEVDLFRVEDELGQLIALYQQHPTKAGQIKPFKVLQS</sequence>
<evidence type="ECO:0000256" key="3">
    <source>
        <dbReference type="ARBA" id="ARBA00022694"/>
    </source>
</evidence>